<dbReference type="Gene3D" id="3.40.50.300">
    <property type="entry name" value="P-loop containing nucleotide triphosphate hydrolases"/>
    <property type="match status" value="2"/>
</dbReference>
<comment type="caution">
    <text evidence="11">The sequence shown here is derived from an EMBL/GenBank/DDBJ whole genome shotgun (WGS) entry which is preliminary data.</text>
</comment>
<dbReference type="SUPFAM" id="SSF52540">
    <property type="entry name" value="P-loop containing nucleoside triphosphate hydrolases"/>
    <property type="match status" value="2"/>
</dbReference>
<evidence type="ECO:0000256" key="4">
    <source>
        <dbReference type="ARBA" id="ARBA00022597"/>
    </source>
</evidence>
<dbReference type="PROSITE" id="PS50893">
    <property type="entry name" value="ABC_TRANSPORTER_2"/>
    <property type="match status" value="2"/>
</dbReference>
<evidence type="ECO:0000313" key="11">
    <source>
        <dbReference type="EMBL" id="TWF94015.1"/>
    </source>
</evidence>
<dbReference type="GO" id="GO:0005886">
    <property type="term" value="C:plasma membrane"/>
    <property type="evidence" value="ECO:0007669"/>
    <property type="project" value="UniProtKB-SubCell"/>
</dbReference>
<dbReference type="PROSITE" id="PS00211">
    <property type="entry name" value="ABC_TRANSPORTER_1"/>
    <property type="match status" value="1"/>
</dbReference>
<dbReference type="EMBL" id="VIWX01000004">
    <property type="protein sequence ID" value="TWF94015.1"/>
    <property type="molecule type" value="Genomic_DNA"/>
</dbReference>
<keyword evidence="2" id="KW-0813">Transport</keyword>
<dbReference type="GO" id="GO:0016887">
    <property type="term" value="F:ATP hydrolysis activity"/>
    <property type="evidence" value="ECO:0007669"/>
    <property type="project" value="InterPro"/>
</dbReference>
<keyword evidence="3" id="KW-1003">Cell membrane</keyword>
<sequence length="527" mass="56573">MSEAVGMIRRTVTWSTIIEDRGRLAVTASGQRPAVALRGVGKRFPGVVAVDGVTLEIAPGEVHVFAGENGAGKSTLMKMIAQIEQPSSGHIELDGAPVTFQGPGSARRLGVSMVHQEFALAPDLSVAENLFIGHEPGRGGWISRAAERRAAHGLLARVGLEVDPGRRVSLLSTAEQQRVELAKALAVQAKVLILDEPTASLTEREAEELFGIVRELTAQGIAVLYISHRLDEIFEIGDRVTVMRDGTVVDTSPAGGLDEAQLVQLMVGRDVSNLYPRTHQAPGEVRLKVEGISRGEKVRDVSFEVRAGEIVGLAGLVGAGRTELARAVFGAEPAERGTVTMDGRKLRIRGPADAIAAGIGYLTESRKADGLALQLGVDKNITMAKLPMLGYGLIDLKGERRIAERQRESLRIRVPRVGRQAQTLSGGNQQKVVLGRWLETGADVLFFDEPGRGMDVGAKSEMFAQMDSLAEQGKAVVLISSYLPELLNMCDRILVMRGGRITGEVQRTEFSEERVVALATGAKGNHD</sequence>
<dbReference type="InterPro" id="IPR017871">
    <property type="entry name" value="ABC_transporter-like_CS"/>
</dbReference>
<keyword evidence="8" id="KW-1278">Translocase</keyword>
<dbReference type="CDD" id="cd03216">
    <property type="entry name" value="ABC_Carb_Monos_I"/>
    <property type="match status" value="1"/>
</dbReference>
<reference evidence="11 12" key="1">
    <citation type="submission" date="2019-06" db="EMBL/GenBank/DDBJ databases">
        <title>Sequencing the genomes of 1000 actinobacteria strains.</title>
        <authorList>
            <person name="Klenk H.-P."/>
        </authorList>
    </citation>
    <scope>NUCLEOTIDE SEQUENCE [LARGE SCALE GENOMIC DNA]</scope>
    <source>
        <strain evidence="11 12">DSM 46699</strain>
    </source>
</reference>
<feature type="domain" description="ABC transporter" evidence="10">
    <location>
        <begin position="35"/>
        <end position="270"/>
    </location>
</feature>
<keyword evidence="9" id="KW-0472">Membrane</keyword>
<keyword evidence="7 11" id="KW-0067">ATP-binding</keyword>
<evidence type="ECO:0000256" key="3">
    <source>
        <dbReference type="ARBA" id="ARBA00022475"/>
    </source>
</evidence>
<organism evidence="11 12">
    <name type="scientific">Saccharopolyspora dendranthemae</name>
    <dbReference type="NCBI Taxonomy" id="1181886"/>
    <lineage>
        <taxon>Bacteria</taxon>
        <taxon>Bacillati</taxon>
        <taxon>Actinomycetota</taxon>
        <taxon>Actinomycetes</taxon>
        <taxon>Pseudonocardiales</taxon>
        <taxon>Pseudonocardiaceae</taxon>
        <taxon>Saccharopolyspora</taxon>
    </lineage>
</organism>
<dbReference type="InterPro" id="IPR050107">
    <property type="entry name" value="ABC_carbohydrate_import_ATPase"/>
</dbReference>
<evidence type="ECO:0000259" key="10">
    <source>
        <dbReference type="PROSITE" id="PS50893"/>
    </source>
</evidence>
<dbReference type="Pfam" id="PF00005">
    <property type="entry name" value="ABC_tran"/>
    <property type="match status" value="2"/>
</dbReference>
<keyword evidence="12" id="KW-1185">Reference proteome</keyword>
<dbReference type="GO" id="GO:0005524">
    <property type="term" value="F:ATP binding"/>
    <property type="evidence" value="ECO:0007669"/>
    <property type="project" value="UniProtKB-KW"/>
</dbReference>
<keyword evidence="4" id="KW-0762">Sugar transport</keyword>
<dbReference type="Proteomes" id="UP000316184">
    <property type="component" value="Unassembled WGS sequence"/>
</dbReference>
<dbReference type="InterPro" id="IPR003593">
    <property type="entry name" value="AAA+_ATPase"/>
</dbReference>
<proteinExistence type="predicted"/>
<comment type="subcellular location">
    <subcellularLocation>
        <location evidence="1">Cell membrane</location>
        <topology evidence="1">Peripheral membrane protein</topology>
    </subcellularLocation>
</comment>
<evidence type="ECO:0000256" key="2">
    <source>
        <dbReference type="ARBA" id="ARBA00022448"/>
    </source>
</evidence>
<evidence type="ECO:0000256" key="1">
    <source>
        <dbReference type="ARBA" id="ARBA00004202"/>
    </source>
</evidence>
<dbReference type="FunFam" id="3.40.50.300:FF:000127">
    <property type="entry name" value="Ribose import ATP-binding protein RbsA"/>
    <property type="match status" value="1"/>
</dbReference>
<keyword evidence="5" id="KW-0677">Repeat</keyword>
<dbReference type="AlphaFoldDB" id="A0A561U3S7"/>
<name>A0A561U3S7_9PSEU</name>
<evidence type="ECO:0000256" key="9">
    <source>
        <dbReference type="ARBA" id="ARBA00023136"/>
    </source>
</evidence>
<dbReference type="SMART" id="SM00382">
    <property type="entry name" value="AAA"/>
    <property type="match status" value="2"/>
</dbReference>
<evidence type="ECO:0000313" key="12">
    <source>
        <dbReference type="Proteomes" id="UP000316184"/>
    </source>
</evidence>
<dbReference type="InterPro" id="IPR003439">
    <property type="entry name" value="ABC_transporter-like_ATP-bd"/>
</dbReference>
<gene>
    <name evidence="11" type="ORF">FHU35_14297</name>
</gene>
<protein>
    <submittedName>
        <fullName evidence="11">Monosaccharide ABC transporter ATP-binding protein (CUT2 family)</fullName>
    </submittedName>
</protein>
<feature type="domain" description="ABC transporter" evidence="10">
    <location>
        <begin position="269"/>
        <end position="523"/>
    </location>
</feature>
<accession>A0A561U3S7</accession>
<dbReference type="CDD" id="cd03215">
    <property type="entry name" value="ABC_Carb_Monos_II"/>
    <property type="match status" value="1"/>
</dbReference>
<keyword evidence="6" id="KW-0547">Nucleotide-binding</keyword>
<evidence type="ECO:0000256" key="8">
    <source>
        <dbReference type="ARBA" id="ARBA00022967"/>
    </source>
</evidence>
<dbReference type="PANTHER" id="PTHR43790:SF3">
    <property type="entry name" value="D-ALLOSE IMPORT ATP-BINDING PROTEIN ALSA-RELATED"/>
    <property type="match status" value="1"/>
</dbReference>
<dbReference type="PANTHER" id="PTHR43790">
    <property type="entry name" value="CARBOHYDRATE TRANSPORT ATP-BINDING PROTEIN MG119-RELATED"/>
    <property type="match status" value="1"/>
</dbReference>
<evidence type="ECO:0000256" key="5">
    <source>
        <dbReference type="ARBA" id="ARBA00022737"/>
    </source>
</evidence>
<evidence type="ECO:0000256" key="7">
    <source>
        <dbReference type="ARBA" id="ARBA00022840"/>
    </source>
</evidence>
<evidence type="ECO:0000256" key="6">
    <source>
        <dbReference type="ARBA" id="ARBA00022741"/>
    </source>
</evidence>
<dbReference type="InterPro" id="IPR027417">
    <property type="entry name" value="P-loop_NTPase"/>
</dbReference>